<dbReference type="Proteomes" id="UP000030758">
    <property type="component" value="Unassembled WGS sequence"/>
</dbReference>
<evidence type="ECO:0000256" key="1">
    <source>
        <dbReference type="SAM" id="MobiDB-lite"/>
    </source>
</evidence>
<accession>A0A085N3K1</accession>
<dbReference type="Proteomes" id="UP000030764">
    <property type="component" value="Unassembled WGS sequence"/>
</dbReference>
<feature type="region of interest" description="Disordered" evidence="1">
    <location>
        <begin position="40"/>
        <end position="62"/>
    </location>
</feature>
<protein>
    <submittedName>
        <fullName evidence="3">Uncharacterized protein</fullName>
    </submittedName>
</protein>
<evidence type="ECO:0000313" key="2">
    <source>
        <dbReference type="EMBL" id="KFD50403.1"/>
    </source>
</evidence>
<dbReference type="EMBL" id="KL367562">
    <property type="protein sequence ID" value="KFD64047.1"/>
    <property type="molecule type" value="Genomic_DNA"/>
</dbReference>
<organism evidence="3">
    <name type="scientific">Trichuris suis</name>
    <name type="common">pig whipworm</name>
    <dbReference type="NCBI Taxonomy" id="68888"/>
    <lineage>
        <taxon>Eukaryota</taxon>
        <taxon>Metazoa</taxon>
        <taxon>Ecdysozoa</taxon>
        <taxon>Nematoda</taxon>
        <taxon>Enoplea</taxon>
        <taxon>Dorylaimia</taxon>
        <taxon>Trichinellida</taxon>
        <taxon>Trichuridae</taxon>
        <taxon>Trichuris</taxon>
    </lineage>
</organism>
<dbReference type="EMBL" id="KL363253">
    <property type="protein sequence ID" value="KFD50403.1"/>
    <property type="molecule type" value="Genomic_DNA"/>
</dbReference>
<name>A0A085N3K1_9BILA</name>
<reference evidence="3 4" key="1">
    <citation type="journal article" date="2014" name="Nat. Genet.">
        <title>Genome and transcriptome of the porcine whipworm Trichuris suis.</title>
        <authorList>
            <person name="Jex A.R."/>
            <person name="Nejsum P."/>
            <person name="Schwarz E.M."/>
            <person name="Hu L."/>
            <person name="Young N.D."/>
            <person name="Hall R.S."/>
            <person name="Korhonen P.K."/>
            <person name="Liao S."/>
            <person name="Thamsborg S."/>
            <person name="Xia J."/>
            <person name="Xu P."/>
            <person name="Wang S."/>
            <person name="Scheerlinck J.P."/>
            <person name="Hofmann A."/>
            <person name="Sternberg P.W."/>
            <person name="Wang J."/>
            <person name="Gasser R.B."/>
        </authorList>
    </citation>
    <scope>NUCLEOTIDE SEQUENCE [LARGE SCALE GENOMIC DNA]</scope>
    <source>
        <strain evidence="3">DCEP-RM93F</strain>
        <strain evidence="2">DCEP-RM93M</strain>
    </source>
</reference>
<keyword evidence="4" id="KW-1185">Reference proteome</keyword>
<proteinExistence type="predicted"/>
<evidence type="ECO:0000313" key="3">
    <source>
        <dbReference type="EMBL" id="KFD64047.1"/>
    </source>
</evidence>
<evidence type="ECO:0000313" key="4">
    <source>
        <dbReference type="Proteomes" id="UP000030764"/>
    </source>
</evidence>
<sequence length="62" mass="7083">MVARSPSYGRVILPTKRTAKGDQYMVQPYMFDDLVGNQTQSRRPCTEMGPGIEQQPKWPLRA</sequence>
<gene>
    <name evidence="2" type="ORF">M513_08630</name>
    <name evidence="3" type="ORF">M514_08630</name>
</gene>
<dbReference type="AlphaFoldDB" id="A0A085N3K1"/>